<dbReference type="Proteomes" id="UP000264820">
    <property type="component" value="Unplaced"/>
</dbReference>
<evidence type="ECO:0000256" key="3">
    <source>
        <dbReference type="ARBA" id="ARBA00022803"/>
    </source>
</evidence>
<keyword evidence="2" id="KW-0677">Repeat</keyword>
<evidence type="ECO:0000313" key="7">
    <source>
        <dbReference type="Proteomes" id="UP000264820"/>
    </source>
</evidence>
<organism evidence="6 7">
    <name type="scientific">Hippocampus comes</name>
    <name type="common">Tiger tail seahorse</name>
    <dbReference type="NCBI Taxonomy" id="109280"/>
    <lineage>
        <taxon>Eukaryota</taxon>
        <taxon>Metazoa</taxon>
        <taxon>Chordata</taxon>
        <taxon>Craniata</taxon>
        <taxon>Vertebrata</taxon>
        <taxon>Euteleostomi</taxon>
        <taxon>Actinopterygii</taxon>
        <taxon>Neopterygii</taxon>
        <taxon>Teleostei</taxon>
        <taxon>Neoteleostei</taxon>
        <taxon>Acanthomorphata</taxon>
        <taxon>Syngnathiaria</taxon>
        <taxon>Syngnathiformes</taxon>
        <taxon>Syngnathoidei</taxon>
        <taxon>Syngnathidae</taxon>
        <taxon>Hippocampus</taxon>
    </lineage>
</organism>
<dbReference type="GeneTree" id="ENSGT00950000182946"/>
<reference evidence="6" key="1">
    <citation type="submission" date="2025-08" db="UniProtKB">
        <authorList>
            <consortium name="Ensembl"/>
        </authorList>
    </citation>
    <scope>IDENTIFICATION</scope>
</reference>
<reference evidence="6" key="2">
    <citation type="submission" date="2025-09" db="UniProtKB">
        <authorList>
            <consortium name="Ensembl"/>
        </authorList>
    </citation>
    <scope>IDENTIFICATION</scope>
</reference>
<dbReference type="InterPro" id="IPR011990">
    <property type="entry name" value="TPR-like_helical_dom_sf"/>
</dbReference>
<dbReference type="GO" id="GO:0045087">
    <property type="term" value="P:innate immune response"/>
    <property type="evidence" value="ECO:0007669"/>
    <property type="project" value="UniProtKB-KW"/>
</dbReference>
<dbReference type="SUPFAM" id="SSF48452">
    <property type="entry name" value="TPR-like"/>
    <property type="match status" value="2"/>
</dbReference>
<proteinExistence type="inferred from homology"/>
<evidence type="ECO:0000313" key="6">
    <source>
        <dbReference type="Ensembl" id="ENSHCOP00000022264.1"/>
    </source>
</evidence>
<keyword evidence="3" id="KW-0802">TPR repeat</keyword>
<dbReference type="STRING" id="109280.ENSHCOP00000022264"/>
<dbReference type="Gene3D" id="1.25.40.10">
    <property type="entry name" value="Tetratricopeptide repeat domain"/>
    <property type="match status" value="2"/>
</dbReference>
<dbReference type="PANTHER" id="PTHR10271">
    <property type="entry name" value="INTERFERON-INDUCED PROTEIN WITH TETRATRICOPEPTIDE REPEATS"/>
    <property type="match status" value="1"/>
</dbReference>
<dbReference type="PANTHER" id="PTHR10271:SF14">
    <property type="entry name" value="INTERFERON-INDUCED PROTEIN WITH TETRATRICOPEPTIDE REPEATS-RELATED"/>
    <property type="match status" value="1"/>
</dbReference>
<evidence type="ECO:0000256" key="2">
    <source>
        <dbReference type="ARBA" id="ARBA00022737"/>
    </source>
</evidence>
<evidence type="ECO:0000256" key="1">
    <source>
        <dbReference type="ARBA" id="ARBA00022588"/>
    </source>
</evidence>
<dbReference type="OMA" id="AAICYKR"/>
<dbReference type="AlphaFoldDB" id="A0A3Q2YVZ6"/>
<evidence type="ECO:0000256" key="5">
    <source>
        <dbReference type="ARBA" id="ARBA00038336"/>
    </source>
</evidence>
<evidence type="ECO:0000256" key="4">
    <source>
        <dbReference type="ARBA" id="ARBA00022859"/>
    </source>
</evidence>
<keyword evidence="7" id="KW-1185">Reference proteome</keyword>
<sequence>IFSSVQTQTTLKAKLESLQSHFTWNLNPHKAKLFLLRDKLEDIGTAEGYNWLGHIYNLQGYIHYHLGSTKEALRFFCRAAEALRQMRNTVSEEGPWLVVNYGNLAWLHYHMGEQAESQTYLSKVDILLNEYPSPCQEELHPEICAEKAWALMKFGKDSTLLAVQYFQRAIRMQPEMIEWHSSYVLALVSTFKLYKTQLDANTFEKLKIAKKHDPNNLYLATIYLAACAARGRRIDGKALQLAKKILKKPASSYSGIKPLLKLYRVYLSMDEALDLAEEALERHPGERYLMRCAAICYKKKILLHRDIPPEQVVVDRAISLYREVIALYHQSSLKRKITLANIYVKSTQNQAKADEIFAELLDQGEQEPGDRQMLYNYYAKYLHSIQRQNYKSIEYYMRAAAIQYPSVYRGNSIQILEKIRERKRNRMCREIEEFLDILQD</sequence>
<dbReference type="GO" id="GO:0005829">
    <property type="term" value="C:cytosol"/>
    <property type="evidence" value="ECO:0007669"/>
    <property type="project" value="TreeGrafter"/>
</dbReference>
<keyword evidence="4" id="KW-0391">Immunity</keyword>
<protein>
    <submittedName>
        <fullName evidence="6">Interferon-induced protein with tetratricopeptide repeats 14</fullName>
    </submittedName>
</protein>
<dbReference type="GO" id="GO:0051607">
    <property type="term" value="P:defense response to virus"/>
    <property type="evidence" value="ECO:0007669"/>
    <property type="project" value="TreeGrafter"/>
</dbReference>
<dbReference type="FunFam" id="1.25.40.10:FF:000036">
    <property type="entry name" value="interferon-induced protein with tetratricopeptide repeats 5"/>
    <property type="match status" value="1"/>
</dbReference>
<comment type="similarity">
    <text evidence="5">Belongs to the IFIT family.</text>
</comment>
<accession>A0A3Q2YVZ6</accession>
<name>A0A3Q2YVZ6_HIPCM</name>
<keyword evidence="1" id="KW-0399">Innate immunity</keyword>
<dbReference type="Ensembl" id="ENSHCOT00000001514.1">
    <property type="protein sequence ID" value="ENSHCOP00000022264.1"/>
    <property type="gene ID" value="ENSHCOG00000009813.1"/>
</dbReference>